<dbReference type="InterPro" id="IPR013785">
    <property type="entry name" value="Aldolase_TIM"/>
</dbReference>
<feature type="binding site" evidence="3">
    <location>
        <begin position="13"/>
        <end position="15"/>
    </location>
    <ligand>
        <name>substrate</name>
    </ligand>
</feature>
<keyword evidence="1 3" id="KW-0004">4Fe-4S</keyword>
<comment type="catalytic activity">
    <reaction evidence="3">
        <text>6-carboxy-5,6,7,8-tetrahydropterin + H(+) = 7-carboxy-7-carbaguanine + NH4(+)</text>
        <dbReference type="Rhea" id="RHEA:27974"/>
        <dbReference type="ChEBI" id="CHEBI:15378"/>
        <dbReference type="ChEBI" id="CHEBI:28938"/>
        <dbReference type="ChEBI" id="CHEBI:61032"/>
        <dbReference type="ChEBI" id="CHEBI:61036"/>
        <dbReference type="EC" id="4.3.99.3"/>
    </reaction>
</comment>
<comment type="subunit">
    <text evidence="3">Homodimer.</text>
</comment>
<sequence>MTTYTIKEIFYTLQGEGRQAGRAAVFCRFAGCNLWSGREEDRAKAVCQFCDTDFVGAGPDGGKFDGAAALAARMFDNLLVKPVTASMLFDAIADARAGAGRREAEPAALENRAPRLCGLRLLLVEDKFCDTDFVGAGPDGGKFDGAAALAARIAAEWPQGAGGVPYVVCTGGEPLLQLDAALIDALHAEGFEIAVETNGTIAAPEGIDWICVSPKAGSELQQCSGDELKLVYPQIAQLPETVAHLDFGTFYLQPMDGPQLADNTRAAIAYCMAHPQWRLSVQTHKVVDIR</sequence>
<feature type="binding site" evidence="3">
    <location>
        <position position="172"/>
    </location>
    <ligand>
        <name>S-adenosyl-L-methionine</name>
        <dbReference type="ChEBI" id="CHEBI:59789"/>
    </ligand>
</feature>
<dbReference type="EMBL" id="JBDXMI010000001">
    <property type="protein sequence ID" value="MEO9386520.1"/>
    <property type="molecule type" value="Genomic_DNA"/>
</dbReference>
<feature type="binding site" evidence="3">
    <location>
        <begin position="253"/>
        <end position="256"/>
    </location>
    <ligand>
        <name>S-adenosyl-L-methionine</name>
        <dbReference type="ChEBI" id="CHEBI:59789"/>
    </ligand>
</feature>
<dbReference type="RefSeq" id="WP_347950069.1">
    <property type="nucleotide sequence ID" value="NZ_JBDXMI010000001.1"/>
</dbReference>
<dbReference type="NCBIfam" id="TIGR04508">
    <property type="entry name" value="queE_Cx14CxxC"/>
    <property type="match status" value="1"/>
</dbReference>
<keyword evidence="3" id="KW-0949">S-adenosyl-L-methionine</keyword>
<feature type="binding site" evidence="3">
    <location>
        <position position="131"/>
    </location>
    <ligand>
        <name>Mg(2+)</name>
        <dbReference type="ChEBI" id="CHEBI:18420"/>
    </ligand>
</feature>
<keyword evidence="3" id="KW-0460">Magnesium</keyword>
<comment type="caution">
    <text evidence="4">The sequence shown here is derived from an EMBL/GenBank/DDBJ whole genome shotgun (WGS) entry which is preliminary data.</text>
</comment>
<dbReference type="InterPro" id="IPR058240">
    <property type="entry name" value="rSAM_sf"/>
</dbReference>
<keyword evidence="3" id="KW-0671">Queuosine biosynthesis</keyword>
<proteinExistence type="inferred from homology"/>
<feature type="binding site" evidence="3">
    <location>
        <position position="129"/>
    </location>
    <ligand>
        <name>[4Fe-4S] cluster</name>
        <dbReference type="ChEBI" id="CHEBI:49883"/>
        <note>4Fe-4S-S-AdoMet</note>
    </ligand>
</feature>
<comment type="function">
    <text evidence="3">Catalyzes the complex heterocyclic radical-mediated conversion of 6-carboxy-5,6,7,8-tetrahydropterin (CPH4) to 7-carboxy-7-deazaguanine (CDG), a step common to the biosynthetic pathways of all 7-deazapurine-containing compounds.</text>
</comment>
<comment type="pathway">
    <text evidence="3">Purine metabolism; 7-cyano-7-deazaguanine biosynthesis.</text>
</comment>
<dbReference type="PANTHER" id="PTHR42836:SF1">
    <property type="entry name" value="7-CARBOXY-7-DEAZAGUANINE SYNTHASE"/>
    <property type="match status" value="1"/>
</dbReference>
<name>A0ABV0IZ16_9NEIS</name>
<keyword evidence="2 3" id="KW-0456">Lyase</keyword>
<protein>
    <recommendedName>
        <fullName evidence="3">7-carboxy-7-deazaguanine synthase</fullName>
        <shortName evidence="3">CDG synthase</shortName>
        <ecNumber evidence="3">4.3.99.3</ecNumber>
    </recommendedName>
    <alternativeName>
        <fullName evidence="3">Queuosine biosynthesis protein QueE</fullName>
    </alternativeName>
</protein>
<dbReference type="InterPro" id="IPR024924">
    <property type="entry name" value="7-CO-7-deazaguanine_synth-like"/>
</dbReference>
<evidence type="ECO:0000313" key="4">
    <source>
        <dbReference type="EMBL" id="MEO9386520.1"/>
    </source>
</evidence>
<keyword evidence="3" id="KW-0479">Metal-binding</keyword>
<keyword evidence="5" id="KW-1185">Reference proteome</keyword>
<accession>A0ABV0IZ16</accession>
<comment type="caution">
    <text evidence="3">Lacks conserved residue(s) required for the propagation of feature annotation.</text>
</comment>
<feature type="binding site" evidence="3">
    <location>
        <position position="170"/>
    </location>
    <ligand>
        <name>substrate</name>
    </ligand>
</feature>
<comment type="cofactor">
    <cofactor evidence="3">
        <name>[4Fe-4S] cluster</name>
        <dbReference type="ChEBI" id="CHEBI:49883"/>
    </cofactor>
    <text evidence="3">Binds 1 [4Fe-4S] cluster. The cluster is coordinated with 3 cysteines and an exchangeable S-adenosyl-L-methionine.</text>
</comment>
<organism evidence="4 5">
    <name type="scientific">Chromobacterium phragmitis</name>
    <dbReference type="NCBI Taxonomy" id="2202141"/>
    <lineage>
        <taxon>Bacteria</taxon>
        <taxon>Pseudomonadati</taxon>
        <taxon>Pseudomonadota</taxon>
        <taxon>Betaproteobacteria</taxon>
        <taxon>Neisseriales</taxon>
        <taxon>Chromobacteriaceae</taxon>
        <taxon>Chromobacterium</taxon>
    </lineage>
</organism>
<evidence type="ECO:0000313" key="5">
    <source>
        <dbReference type="Proteomes" id="UP001462502"/>
    </source>
</evidence>
<dbReference type="EC" id="4.3.99.3" evidence="3"/>
<keyword evidence="3" id="KW-0408">Iron</keyword>
<dbReference type="GO" id="GO:0016829">
    <property type="term" value="F:lyase activity"/>
    <property type="evidence" value="ECO:0007669"/>
    <property type="project" value="UniProtKB-KW"/>
</dbReference>
<evidence type="ECO:0000256" key="2">
    <source>
        <dbReference type="ARBA" id="ARBA00023239"/>
    </source>
</evidence>
<comment type="cofactor">
    <cofactor evidence="3">
        <name>Mg(2+)</name>
        <dbReference type="ChEBI" id="CHEBI:18420"/>
    </cofactor>
</comment>
<dbReference type="Proteomes" id="UP001462502">
    <property type="component" value="Unassembled WGS sequence"/>
</dbReference>
<reference evidence="4 5" key="1">
    <citation type="submission" date="2024-05" db="EMBL/GenBank/DDBJ databases">
        <authorList>
            <person name="De Oliveira J.P."/>
            <person name="Noriler S.A."/>
            <person name="De Oliveira A.G."/>
            <person name="Sipoli D.S."/>
        </authorList>
    </citation>
    <scope>NUCLEOTIDE SEQUENCE [LARGE SCALE GENOMIC DNA]</scope>
    <source>
        <strain evidence="4 5">LABIM192</strain>
    </source>
</reference>
<gene>
    <name evidence="3 4" type="primary">queE</name>
    <name evidence="4" type="ORF">ABI908_20690</name>
</gene>
<dbReference type="SUPFAM" id="SSF102114">
    <property type="entry name" value="Radical SAM enzymes"/>
    <property type="match status" value="1"/>
</dbReference>
<comment type="similarity">
    <text evidence="3">Belongs to the radical SAM superfamily. 7-carboxy-7-deazaguanine synthase family.</text>
</comment>
<feature type="binding site" evidence="3">
    <location>
        <position position="28"/>
    </location>
    <ligand>
        <name>substrate</name>
    </ligand>
</feature>
<dbReference type="Gene3D" id="3.20.20.70">
    <property type="entry name" value="Aldolase class I"/>
    <property type="match status" value="2"/>
</dbReference>
<evidence type="ECO:0000256" key="1">
    <source>
        <dbReference type="ARBA" id="ARBA00022485"/>
    </source>
</evidence>
<dbReference type="InterPro" id="IPR030977">
    <property type="entry name" value="QueE_Cx14CxxC"/>
</dbReference>
<dbReference type="HAMAP" id="MF_00917">
    <property type="entry name" value="QueE"/>
    <property type="match status" value="1"/>
</dbReference>
<evidence type="ECO:0000256" key="3">
    <source>
        <dbReference type="HAMAP-Rule" id="MF_00917"/>
    </source>
</evidence>
<feature type="binding site" evidence="3">
    <location>
        <begin position="128"/>
        <end position="130"/>
    </location>
    <ligand>
        <name>S-adenosyl-L-methionine</name>
        <dbReference type="ChEBI" id="CHEBI:59789"/>
    </ligand>
</feature>
<dbReference type="PANTHER" id="PTHR42836">
    <property type="entry name" value="7-CARBOXY-7-DEAZAGUANINE SYNTHASE"/>
    <property type="match status" value="1"/>
</dbReference>
<keyword evidence="3" id="KW-0411">Iron-sulfur</keyword>
<feature type="binding site" evidence="3">
    <location>
        <begin position="213"/>
        <end position="215"/>
    </location>
    <ligand>
        <name>S-adenosyl-L-methionine</name>
        <dbReference type="ChEBI" id="CHEBI:59789"/>
    </ligand>
</feature>
<comment type="cofactor">
    <cofactor evidence="3">
        <name>S-adenosyl-L-methionine</name>
        <dbReference type="ChEBI" id="CHEBI:59789"/>
    </cofactor>
    <text evidence="3">Binds 1 S-adenosyl-L-methionine per subunit.</text>
</comment>
<feature type="binding site" evidence="3">
    <location>
        <position position="32"/>
    </location>
    <ligand>
        <name>[4Fe-4S] cluster</name>
        <dbReference type="ChEBI" id="CHEBI:49883"/>
        <note>4Fe-4S-S-AdoMet</note>
    </ligand>
</feature>